<organism evidence="1">
    <name type="scientific">marine sediment metagenome</name>
    <dbReference type="NCBI Taxonomy" id="412755"/>
    <lineage>
        <taxon>unclassified sequences</taxon>
        <taxon>metagenomes</taxon>
        <taxon>ecological metagenomes</taxon>
    </lineage>
</organism>
<accession>A0A0F9M6A8</accession>
<dbReference type="EMBL" id="LAZR01005088">
    <property type="protein sequence ID" value="KKN02955.1"/>
    <property type="molecule type" value="Genomic_DNA"/>
</dbReference>
<sequence>MSRDIPKLSTIEEKISEHTKKFHEVDGEIIRLKNRVGFLETGSNIREALAPVPSEDIPVSTPTSSSRYKNFFMNMYHYFKTPNAVQFLNGKWVFDPRMLAALRKYKGIRFLDWQEIVDNPISNWDERPMPEDNYLKVGVPLEACVELCNQTGCDGWFIIPPRYKQSWLEGFSNLIAKQVLEKGMINHTIVELSNEVWHRNSWEKAKAGGWPEYWDFHRTRMLNAFKFLKEQHGIHITTVFSGQHDSIGLIKRNGLAEMTSTEIDYIDAIATAPYSGLGRDYIQDLHASRSYNTLEATNRYLDLIEESLGIVTDYTILANAHGIRYLAYEYNQHLAAFDPSTVQDSKLVEFLAKLAQTQPILDEQINFMERWNSLTNNGILARYAAAGDVDNWGNWPDLYPDWSPRPIAQLMERTFLAS</sequence>
<dbReference type="AlphaFoldDB" id="A0A0F9M6A8"/>
<evidence type="ECO:0008006" key="2">
    <source>
        <dbReference type="Google" id="ProtNLM"/>
    </source>
</evidence>
<evidence type="ECO:0000313" key="1">
    <source>
        <dbReference type="EMBL" id="KKN02955.1"/>
    </source>
</evidence>
<gene>
    <name evidence="1" type="ORF">LCGC14_1112520</name>
</gene>
<proteinExistence type="predicted"/>
<comment type="caution">
    <text evidence="1">The sequence shown here is derived from an EMBL/GenBank/DDBJ whole genome shotgun (WGS) entry which is preliminary data.</text>
</comment>
<name>A0A0F9M6A8_9ZZZZ</name>
<protein>
    <recommendedName>
        <fullName evidence="2">GH10 domain-containing protein</fullName>
    </recommendedName>
</protein>
<reference evidence="1" key="1">
    <citation type="journal article" date="2015" name="Nature">
        <title>Complex archaea that bridge the gap between prokaryotes and eukaryotes.</title>
        <authorList>
            <person name="Spang A."/>
            <person name="Saw J.H."/>
            <person name="Jorgensen S.L."/>
            <person name="Zaremba-Niedzwiedzka K."/>
            <person name="Martijn J."/>
            <person name="Lind A.E."/>
            <person name="van Eijk R."/>
            <person name="Schleper C."/>
            <person name="Guy L."/>
            <person name="Ettema T.J."/>
        </authorList>
    </citation>
    <scope>NUCLEOTIDE SEQUENCE</scope>
</reference>